<sequence>MVETRLALTFALLVGAGNAAILSTLPAENVVHTATTTSSARTSSTTSSTTDVEDPNTVLDGLYSECVLSFSFPCIQRKTLLFIERLGRSTVYPLIGNFITLVRTKPLDEPQLAEDKLRYLKGDQLADMVDTAVTDFFQNHVFRMQLPNWMIDSSSERRSDNALDFYVGDSEVEEGRKKIGGGGGGKKGMKKMMMMMCMMVAGKAMMIGPILLGLTKLAAIKALILSFVSLTISKIMILKKLQKQKASGGGGGGWSSGGGGGGGWSSGGGSSGGGGWQSSGGGWDRSLSNHDLAYNGYLAHS</sequence>
<feature type="compositionally biased region" description="Low complexity" evidence="1">
    <location>
        <begin position="34"/>
        <end position="50"/>
    </location>
</feature>
<reference evidence="4 5" key="1">
    <citation type="submission" date="2022-12" db="EMBL/GenBank/DDBJ databases">
        <title>Chromosome-level genome assembly of true bugs.</title>
        <authorList>
            <person name="Ma L."/>
            <person name="Li H."/>
        </authorList>
    </citation>
    <scope>NUCLEOTIDE SEQUENCE [LARGE SCALE GENOMIC DNA]</scope>
    <source>
        <strain evidence="4">Lab_2022b</strain>
    </source>
</reference>
<feature type="chain" id="PRO_5043878277" evidence="3">
    <location>
        <begin position="20"/>
        <end position="301"/>
    </location>
</feature>
<accession>A0AAW1CUM7</accession>
<evidence type="ECO:0000313" key="5">
    <source>
        <dbReference type="Proteomes" id="UP001461498"/>
    </source>
</evidence>
<evidence type="ECO:0000256" key="1">
    <source>
        <dbReference type="SAM" id="MobiDB-lite"/>
    </source>
</evidence>
<name>A0AAW1CUM7_9HEMI</name>
<evidence type="ECO:0000313" key="4">
    <source>
        <dbReference type="EMBL" id="KAK9501344.1"/>
    </source>
</evidence>
<protein>
    <submittedName>
        <fullName evidence="4">Uncharacterized protein</fullName>
    </submittedName>
</protein>
<keyword evidence="3" id="KW-0732">Signal</keyword>
<evidence type="ECO:0000256" key="3">
    <source>
        <dbReference type="SAM" id="SignalP"/>
    </source>
</evidence>
<dbReference type="AlphaFoldDB" id="A0AAW1CUM7"/>
<organism evidence="4 5">
    <name type="scientific">Rhynocoris fuscipes</name>
    <dbReference type="NCBI Taxonomy" id="488301"/>
    <lineage>
        <taxon>Eukaryota</taxon>
        <taxon>Metazoa</taxon>
        <taxon>Ecdysozoa</taxon>
        <taxon>Arthropoda</taxon>
        <taxon>Hexapoda</taxon>
        <taxon>Insecta</taxon>
        <taxon>Pterygota</taxon>
        <taxon>Neoptera</taxon>
        <taxon>Paraneoptera</taxon>
        <taxon>Hemiptera</taxon>
        <taxon>Heteroptera</taxon>
        <taxon>Panheteroptera</taxon>
        <taxon>Cimicomorpha</taxon>
        <taxon>Reduviidae</taxon>
        <taxon>Harpactorinae</taxon>
        <taxon>Harpactorini</taxon>
        <taxon>Rhynocoris</taxon>
    </lineage>
</organism>
<dbReference type="PANTHER" id="PTHR21879">
    <property type="entry name" value="FI03362P-RELATED-RELATED"/>
    <property type="match status" value="1"/>
</dbReference>
<keyword evidence="2" id="KW-0812">Transmembrane</keyword>
<comment type="caution">
    <text evidence="4">The sequence shown here is derived from an EMBL/GenBank/DDBJ whole genome shotgun (WGS) entry which is preliminary data.</text>
</comment>
<keyword evidence="2" id="KW-1133">Transmembrane helix</keyword>
<gene>
    <name evidence="4" type="ORF">O3M35_012080</name>
</gene>
<dbReference type="Proteomes" id="UP001461498">
    <property type="component" value="Unassembled WGS sequence"/>
</dbReference>
<dbReference type="GO" id="GO:0016020">
    <property type="term" value="C:membrane"/>
    <property type="evidence" value="ECO:0007669"/>
    <property type="project" value="TreeGrafter"/>
</dbReference>
<feature type="region of interest" description="Disordered" evidence="1">
    <location>
        <begin position="34"/>
        <end position="54"/>
    </location>
</feature>
<dbReference type="InterPro" id="IPR012464">
    <property type="entry name" value="DUF1676"/>
</dbReference>
<feature type="transmembrane region" description="Helical" evidence="2">
    <location>
        <begin position="193"/>
        <end position="212"/>
    </location>
</feature>
<dbReference type="Pfam" id="PF07898">
    <property type="entry name" value="DUF1676"/>
    <property type="match status" value="1"/>
</dbReference>
<keyword evidence="2" id="KW-0472">Membrane</keyword>
<proteinExistence type="predicted"/>
<evidence type="ECO:0000256" key="2">
    <source>
        <dbReference type="SAM" id="Phobius"/>
    </source>
</evidence>
<dbReference type="EMBL" id="JAPXFL010000009">
    <property type="protein sequence ID" value="KAK9501344.1"/>
    <property type="molecule type" value="Genomic_DNA"/>
</dbReference>
<keyword evidence="5" id="KW-1185">Reference proteome</keyword>
<feature type="signal peptide" evidence="3">
    <location>
        <begin position="1"/>
        <end position="19"/>
    </location>
</feature>
<feature type="region of interest" description="Disordered" evidence="1">
    <location>
        <begin position="248"/>
        <end position="280"/>
    </location>
</feature>